<dbReference type="Pfam" id="PF13806">
    <property type="entry name" value="Rieske_2"/>
    <property type="match status" value="1"/>
</dbReference>
<comment type="caution">
    <text evidence="8">The sequence shown here is derived from an EMBL/GenBank/DDBJ whole genome shotgun (WGS) entry which is preliminary data.</text>
</comment>
<keyword evidence="1" id="KW-0001">2Fe-2S</keyword>
<organism evidence="8 9">
    <name type="scientific">Nocardioides bigeumensis</name>
    <dbReference type="NCBI Taxonomy" id="433657"/>
    <lineage>
        <taxon>Bacteria</taxon>
        <taxon>Bacillati</taxon>
        <taxon>Actinomycetota</taxon>
        <taxon>Actinomycetes</taxon>
        <taxon>Propionibacteriales</taxon>
        <taxon>Nocardioidaceae</taxon>
        <taxon>Nocardioides</taxon>
    </lineage>
</organism>
<dbReference type="PROSITE" id="PS51296">
    <property type="entry name" value="RIESKE"/>
    <property type="match status" value="1"/>
</dbReference>
<dbReference type="InterPro" id="IPR012748">
    <property type="entry name" value="Rieske-like_NirD"/>
</dbReference>
<dbReference type="SUPFAM" id="SSF50022">
    <property type="entry name" value="ISP domain"/>
    <property type="match status" value="1"/>
</dbReference>
<dbReference type="Proteomes" id="UP001500575">
    <property type="component" value="Unassembled WGS sequence"/>
</dbReference>
<dbReference type="CDD" id="cd03529">
    <property type="entry name" value="Rieske_NirD"/>
    <property type="match status" value="1"/>
</dbReference>
<dbReference type="NCBIfam" id="TIGR02378">
    <property type="entry name" value="nirD_assim_sml"/>
    <property type="match status" value="1"/>
</dbReference>
<keyword evidence="9" id="KW-1185">Reference proteome</keyword>
<accession>A0ABP5K545</accession>
<evidence type="ECO:0000313" key="8">
    <source>
        <dbReference type="EMBL" id="GAA2127392.1"/>
    </source>
</evidence>
<protein>
    <submittedName>
        <fullName evidence="8">Nitrite reductase small subunit NirD</fullName>
    </submittedName>
</protein>
<reference evidence="9" key="1">
    <citation type="journal article" date="2019" name="Int. J. Syst. Evol. Microbiol.">
        <title>The Global Catalogue of Microorganisms (GCM) 10K type strain sequencing project: providing services to taxonomists for standard genome sequencing and annotation.</title>
        <authorList>
            <consortium name="The Broad Institute Genomics Platform"/>
            <consortium name="The Broad Institute Genome Sequencing Center for Infectious Disease"/>
            <person name="Wu L."/>
            <person name="Ma J."/>
        </authorList>
    </citation>
    <scope>NUCLEOTIDE SEQUENCE [LARGE SCALE GENOMIC DNA]</scope>
    <source>
        <strain evidence="9">JCM 16021</strain>
    </source>
</reference>
<evidence type="ECO:0000256" key="5">
    <source>
        <dbReference type="ARBA" id="ARBA00023014"/>
    </source>
</evidence>
<sequence>MGAVAWEPVCRADELEFERGVSALVHGQSIAIFRTASDDIFALGNHDPFARRSVLARGIVGLRRGIPFVGSPVHKHAFDLRTGMCLEVETVSVPAYEVKVVDGMVLVGGRLRAQA</sequence>
<evidence type="ECO:0000313" key="9">
    <source>
        <dbReference type="Proteomes" id="UP001500575"/>
    </source>
</evidence>
<keyword evidence="2" id="KW-0479">Metal-binding</keyword>
<evidence type="ECO:0000256" key="3">
    <source>
        <dbReference type="ARBA" id="ARBA00023002"/>
    </source>
</evidence>
<keyword evidence="4" id="KW-0408">Iron</keyword>
<dbReference type="PROSITE" id="PS51300">
    <property type="entry name" value="NIRD"/>
    <property type="match status" value="1"/>
</dbReference>
<evidence type="ECO:0000256" key="4">
    <source>
        <dbReference type="ARBA" id="ARBA00023004"/>
    </source>
</evidence>
<dbReference type="PANTHER" id="PTHR40562:SF1">
    <property type="entry name" value="NITRITE REDUCTASE (NADH) SMALL SUBUNIT"/>
    <property type="match status" value="1"/>
</dbReference>
<keyword evidence="6" id="KW-0534">Nitrate assimilation</keyword>
<name>A0ABP5K545_9ACTN</name>
<feature type="domain" description="Rieske" evidence="7">
    <location>
        <begin position="6"/>
        <end position="107"/>
    </location>
</feature>
<dbReference type="InterPro" id="IPR017881">
    <property type="entry name" value="NirD"/>
</dbReference>
<evidence type="ECO:0000256" key="2">
    <source>
        <dbReference type="ARBA" id="ARBA00022723"/>
    </source>
</evidence>
<dbReference type="InterPro" id="IPR017941">
    <property type="entry name" value="Rieske_2Fe-2S"/>
</dbReference>
<dbReference type="Gene3D" id="2.102.10.10">
    <property type="entry name" value="Rieske [2Fe-2S] iron-sulphur domain"/>
    <property type="match status" value="1"/>
</dbReference>
<keyword evidence="5" id="KW-0411">Iron-sulfur</keyword>
<evidence type="ECO:0000259" key="7">
    <source>
        <dbReference type="PROSITE" id="PS51296"/>
    </source>
</evidence>
<keyword evidence="3" id="KW-0560">Oxidoreductase</keyword>
<evidence type="ECO:0000256" key="1">
    <source>
        <dbReference type="ARBA" id="ARBA00022714"/>
    </source>
</evidence>
<dbReference type="EMBL" id="BAAAQQ010000012">
    <property type="protein sequence ID" value="GAA2127392.1"/>
    <property type="molecule type" value="Genomic_DNA"/>
</dbReference>
<dbReference type="InterPro" id="IPR036922">
    <property type="entry name" value="Rieske_2Fe-2S_sf"/>
</dbReference>
<dbReference type="RefSeq" id="WP_344304263.1">
    <property type="nucleotide sequence ID" value="NZ_BAAAQQ010000012.1"/>
</dbReference>
<evidence type="ECO:0000256" key="6">
    <source>
        <dbReference type="ARBA" id="ARBA00023063"/>
    </source>
</evidence>
<dbReference type="PANTHER" id="PTHR40562">
    <property type="match status" value="1"/>
</dbReference>
<gene>
    <name evidence="8" type="primary">nirD</name>
    <name evidence="8" type="ORF">GCM10009843_26760</name>
</gene>
<proteinExistence type="predicted"/>